<feature type="domain" description="Aldehyde oxidase/xanthine dehydrogenase a/b hammerhead" evidence="1">
    <location>
        <begin position="219"/>
        <end position="297"/>
    </location>
</feature>
<evidence type="ECO:0000313" key="2">
    <source>
        <dbReference type="EMBL" id="QCX49565.1"/>
    </source>
</evidence>
<dbReference type="InterPro" id="IPR006311">
    <property type="entry name" value="TAT_signal"/>
</dbReference>
<name>A0AA92ECP8_RALSL</name>
<evidence type="ECO:0000259" key="1">
    <source>
        <dbReference type="SMART" id="SM01008"/>
    </source>
</evidence>
<dbReference type="Gene3D" id="3.30.365.10">
    <property type="entry name" value="Aldehyde oxidase/xanthine dehydrogenase, molybdopterin binding domain"/>
    <property type="match status" value="4"/>
</dbReference>
<dbReference type="EMBL" id="CP039339">
    <property type="protein sequence ID" value="QCX49565.1"/>
    <property type="molecule type" value="Genomic_DNA"/>
</dbReference>
<protein>
    <submittedName>
        <fullName evidence="2">Xanthine dehydrogenase family protein molybdopterin-binding subunit</fullName>
    </submittedName>
</protein>
<dbReference type="PIRSF" id="PIRSF036389">
    <property type="entry name" value="IOR_B"/>
    <property type="match status" value="1"/>
</dbReference>
<dbReference type="SUPFAM" id="SSF56003">
    <property type="entry name" value="Molybdenum cofactor-binding domain"/>
    <property type="match status" value="2"/>
</dbReference>
<organism evidence="2 3">
    <name type="scientific">Ralstonia solanacearum</name>
    <name type="common">Pseudomonas solanacearum</name>
    <dbReference type="NCBI Taxonomy" id="305"/>
    <lineage>
        <taxon>Bacteria</taxon>
        <taxon>Pseudomonadati</taxon>
        <taxon>Pseudomonadota</taxon>
        <taxon>Betaproteobacteria</taxon>
        <taxon>Burkholderiales</taxon>
        <taxon>Burkholderiaceae</taxon>
        <taxon>Ralstonia</taxon>
        <taxon>Ralstonia solanacearum species complex</taxon>
    </lineage>
</organism>
<dbReference type="InterPro" id="IPR012368">
    <property type="entry name" value="OxRdtase_Mopterin-bd_su_IorB"/>
</dbReference>
<dbReference type="InterPro" id="IPR037165">
    <property type="entry name" value="AldOxase/xan_DH_Mopterin-bd_sf"/>
</dbReference>
<sequence length="736" mass="78037">MTDKTAHIENASRRNFLNGAMGLTLAIYLPGATAAIGQDKAGDATASAQASFEPNAFVRVGADSTVTVISKHIEMGQGTYTGLATIVAEELDAAWSQVRVEGAPADAKRYNNLKFGTFQGTGGSTAIANSWEQLRKAGATARAMLVGAAAKQWQVPADEIRVDDGVVLHSRTGRKANFGQLARAAAQQAVPVEVKLKDPKDFKLIGKHAPRKDSVDKTNGKARFTQDVHLPGMLTAMVAHAPRFGAKVKSFNAAPAKAVQGVVDVVQIPTGVAVLAKDSWSARKGRDALQVEWDESAAFKLSSDEMFARYHELAKTPGSVARRDGDVDAAFAKPARVLRAAYDFPFLAHAAMEPLNCVVRLSPNACEIWNGEQFQSIDQPAVAALLGMKPEQVTLHMLYAGGSFGRRASKDADYVLEAVNVAKAIQGRAPVKLVWTREDDMRGGYYRPAFHHALEAALDAQGRPIGWRHRLVGQSIVANTVFSGMIKDGVDPTSVEGAANLPYAIPALHVDLHTPQDIPVPSHWWRSVGSTHTAYSTETFIDELAAAAGQDPVAFRLALLQKHPRHAGALKLAADKAGWGLPLASAADGAKRARGVAVHESFGTVVAQVAEVTVKLDGNFSVDRVVCAVDCGVVVNPDVVRAQVEGGVGFALSAALHGAITFKDGAVEQSNFHDYAPIRINEMPKVEVHIVPSAEQPTGIGEPGVPPLAPAVANAIAAATGKRVRSLPIRPEALAA</sequence>
<dbReference type="PANTHER" id="PTHR47495">
    <property type="entry name" value="ALDEHYDE DEHYDROGENASE"/>
    <property type="match status" value="1"/>
</dbReference>
<dbReference type="InterPro" id="IPR008274">
    <property type="entry name" value="AldOxase/xan_DH_MoCoBD1"/>
</dbReference>
<dbReference type="PANTHER" id="PTHR47495:SF2">
    <property type="entry name" value="ALDEHYDE DEHYDROGENASE"/>
    <property type="match status" value="1"/>
</dbReference>
<dbReference type="PROSITE" id="PS51318">
    <property type="entry name" value="TAT"/>
    <property type="match status" value="1"/>
</dbReference>
<proteinExistence type="predicted"/>
<reference evidence="2 3" key="1">
    <citation type="submission" date="2019-04" db="EMBL/GenBank/DDBJ databases">
        <title>Complete Genome of UW386 and Higher Quality Genome of UW700.</title>
        <authorList>
            <person name="Jacobs J."/>
            <person name="Perez A."/>
            <person name="Steidl O."/>
            <person name="Allen C."/>
        </authorList>
    </citation>
    <scope>NUCLEOTIDE SEQUENCE [LARGE SCALE GENOMIC DNA]</scope>
    <source>
        <strain evidence="2 3">UW386</strain>
    </source>
</reference>
<dbReference type="InterPro" id="IPR046867">
    <property type="entry name" value="AldOxase/xan_DH_MoCoBD2"/>
</dbReference>
<dbReference type="SMART" id="SM01008">
    <property type="entry name" value="Ald_Xan_dh_C"/>
    <property type="match status" value="1"/>
</dbReference>
<dbReference type="InterPro" id="IPR000674">
    <property type="entry name" value="Ald_Oxase/Xan_DH_a/b"/>
</dbReference>
<accession>A0AA92ECP8</accession>
<evidence type="ECO:0000313" key="3">
    <source>
        <dbReference type="Proteomes" id="UP000310553"/>
    </source>
</evidence>
<dbReference type="Proteomes" id="UP000310553">
    <property type="component" value="Chromosome"/>
</dbReference>
<dbReference type="AlphaFoldDB" id="A0AA92ECP8"/>
<dbReference type="Pfam" id="PF20256">
    <property type="entry name" value="MoCoBD_2"/>
    <property type="match status" value="2"/>
</dbReference>
<gene>
    <name evidence="2" type="ORF">E7Z57_10935</name>
</gene>
<dbReference type="Gene3D" id="3.90.1170.50">
    <property type="entry name" value="Aldehyde oxidase/xanthine dehydrogenase, a/b hammerhead"/>
    <property type="match status" value="1"/>
</dbReference>
<dbReference type="InterPro" id="IPR052516">
    <property type="entry name" value="N-heterocyclic_Hydroxylase"/>
</dbReference>
<dbReference type="Pfam" id="PF02738">
    <property type="entry name" value="MoCoBD_1"/>
    <property type="match status" value="1"/>
</dbReference>
<dbReference type="GO" id="GO:0016491">
    <property type="term" value="F:oxidoreductase activity"/>
    <property type="evidence" value="ECO:0007669"/>
    <property type="project" value="InterPro"/>
</dbReference>